<dbReference type="Proteomes" id="UP001295423">
    <property type="component" value="Unassembled WGS sequence"/>
</dbReference>
<feature type="region of interest" description="Disordered" evidence="1">
    <location>
        <begin position="373"/>
        <end position="432"/>
    </location>
</feature>
<sequence>MSNMENMLMDDSSSGESDDEVVVPTNRPVASAIAAAAAPQAAPVAAPRPAAVPPQPSAQDQQKERLKNLYRAQQTMRPQPSSAPMQPPPSLSESASPSMPGPGPGPGPGSHINHPGRRMSSGSYNSSHQRSYAPSPQQPTPTTQGGPQPPQMNMTRRPSQTRTQQPQMPQRSQPQMQQHPQMSSHSSAQYNPHSRSSHGSHPSQSSRSQMVPPQSARTSSHPTSHDPYAPAPYANMQSREQPRQTSMPSHTSRPSSSSSYPSAQPVNPSAPVQSSHSSSGRPPQQLSAQEQAAQATRRKRQYTLFTQVLLKRLEKENPSMHRAAKATIQECAIRNKKKQPGYESLTNALMPRLKELVGKPFWNTTQKVLHNHLAKHKSSEAIKQQQQQKAAQQQKLESQNQQQRQREAQVHAQRQAQLRQQQQQQAAQPNLSRLQQEVTNRKTEINRAAPTSSAAAAKLTSTQKKQALAKQRGRVTSPSPASRKPGTPAAATTLPPTKVEEPPKEYNELMQMVDQAVSYDYKTAGTLLKASKTDLHVDDEQKRLLYGDVKPKLPPPRTQGPRPGWDKTNVLSARAAWARVRLPEQPEAAPGVPMTRPSAARGQNDTSWAHEQKAEQDEVLALLSEASQHYLKDILRKAVHCSRQRQNVDGIRLWHQQHVSAVHGKEAPLSLRLGCDVSRQVAQVAGNAALTCKRMEEALERKSGVPASARILKEATLQEATSMGDLALKPQLGRGPANAELQARRSFEEYGGKHASEPPLGRVPKKAKVEIVDLVHGQTLLQTLGHRAVTSKVTSY</sequence>
<feature type="compositionally biased region" description="Polar residues" evidence="1">
    <location>
        <begin position="211"/>
        <end position="222"/>
    </location>
</feature>
<feature type="region of interest" description="Disordered" evidence="1">
    <location>
        <begin position="548"/>
        <end position="567"/>
    </location>
</feature>
<feature type="region of interest" description="Disordered" evidence="1">
    <location>
        <begin position="1"/>
        <end position="299"/>
    </location>
</feature>
<comment type="caution">
    <text evidence="2">The sequence shown here is derived from an EMBL/GenBank/DDBJ whole genome shotgun (WGS) entry which is preliminary data.</text>
</comment>
<feature type="compositionally biased region" description="Low complexity" evidence="1">
    <location>
        <begin position="448"/>
        <end position="466"/>
    </location>
</feature>
<accession>A0AAD2G9X7</accession>
<proteinExistence type="predicted"/>
<dbReference type="EMBL" id="CAKOGP040002314">
    <property type="protein sequence ID" value="CAJ1967214.1"/>
    <property type="molecule type" value="Genomic_DNA"/>
</dbReference>
<feature type="compositionally biased region" description="Low complexity" evidence="1">
    <location>
        <begin position="246"/>
        <end position="265"/>
    </location>
</feature>
<gene>
    <name evidence="2" type="ORF">CYCCA115_LOCUS22669</name>
</gene>
<protein>
    <submittedName>
        <fullName evidence="2">Uncharacterized protein</fullName>
    </submittedName>
</protein>
<keyword evidence="3" id="KW-1185">Reference proteome</keyword>
<feature type="compositionally biased region" description="Polar residues" evidence="1">
    <location>
        <begin position="235"/>
        <end position="245"/>
    </location>
</feature>
<feature type="compositionally biased region" description="Low complexity" evidence="1">
    <location>
        <begin position="383"/>
        <end position="403"/>
    </location>
</feature>
<feature type="compositionally biased region" description="Low complexity" evidence="1">
    <location>
        <begin position="410"/>
        <end position="428"/>
    </location>
</feature>
<feature type="compositionally biased region" description="Polar residues" evidence="1">
    <location>
        <begin position="120"/>
        <end position="135"/>
    </location>
</feature>
<feature type="compositionally biased region" description="Low complexity" evidence="1">
    <location>
        <begin position="485"/>
        <end position="497"/>
    </location>
</feature>
<reference evidence="2" key="1">
    <citation type="submission" date="2023-08" db="EMBL/GenBank/DDBJ databases">
        <authorList>
            <person name="Audoor S."/>
            <person name="Bilcke G."/>
        </authorList>
    </citation>
    <scope>NUCLEOTIDE SEQUENCE</scope>
</reference>
<name>A0AAD2G9X7_9STRA</name>
<organism evidence="2 3">
    <name type="scientific">Cylindrotheca closterium</name>
    <dbReference type="NCBI Taxonomy" id="2856"/>
    <lineage>
        <taxon>Eukaryota</taxon>
        <taxon>Sar</taxon>
        <taxon>Stramenopiles</taxon>
        <taxon>Ochrophyta</taxon>
        <taxon>Bacillariophyta</taxon>
        <taxon>Bacillariophyceae</taxon>
        <taxon>Bacillariophycidae</taxon>
        <taxon>Bacillariales</taxon>
        <taxon>Bacillariaceae</taxon>
        <taxon>Cylindrotheca</taxon>
    </lineage>
</organism>
<evidence type="ECO:0000313" key="3">
    <source>
        <dbReference type="Proteomes" id="UP001295423"/>
    </source>
</evidence>
<feature type="region of interest" description="Disordered" evidence="1">
    <location>
        <begin position="444"/>
        <end position="500"/>
    </location>
</feature>
<feature type="compositionally biased region" description="Low complexity" evidence="1">
    <location>
        <begin position="274"/>
        <end position="295"/>
    </location>
</feature>
<evidence type="ECO:0000313" key="2">
    <source>
        <dbReference type="EMBL" id="CAJ1967214.1"/>
    </source>
</evidence>
<feature type="compositionally biased region" description="Low complexity" evidence="1">
    <location>
        <begin position="27"/>
        <end position="49"/>
    </location>
</feature>
<evidence type="ECO:0000256" key="1">
    <source>
        <dbReference type="SAM" id="MobiDB-lite"/>
    </source>
</evidence>
<dbReference type="AlphaFoldDB" id="A0AAD2G9X7"/>
<feature type="compositionally biased region" description="Low complexity" evidence="1">
    <location>
        <begin position="154"/>
        <end position="209"/>
    </location>
</feature>